<dbReference type="InterPro" id="IPR002104">
    <property type="entry name" value="Integrase_catalytic"/>
</dbReference>
<dbReference type="Pfam" id="PF13356">
    <property type="entry name" value="Arm-DNA-bind_3"/>
    <property type="match status" value="1"/>
</dbReference>
<reference evidence="6 7" key="1">
    <citation type="submission" date="2018-12" db="EMBL/GenBank/DDBJ databases">
        <authorList>
            <consortium name="Pathogen Informatics"/>
        </authorList>
    </citation>
    <scope>NUCLEOTIDE SEQUENCE [LARGE SCALE GENOMIC DNA]</scope>
    <source>
        <strain evidence="6 7">NCTC129</strain>
    </source>
</reference>
<keyword evidence="2" id="KW-0229">DNA integration</keyword>
<dbReference type="Gene3D" id="1.10.443.10">
    <property type="entry name" value="Intergrase catalytic core"/>
    <property type="match status" value="1"/>
</dbReference>
<keyword evidence="3" id="KW-0238">DNA-binding</keyword>
<evidence type="ECO:0000256" key="1">
    <source>
        <dbReference type="ARBA" id="ARBA00008857"/>
    </source>
</evidence>
<dbReference type="PROSITE" id="PS51898">
    <property type="entry name" value="TYR_RECOMBINASE"/>
    <property type="match status" value="1"/>
</dbReference>
<dbReference type="SUPFAM" id="SSF56349">
    <property type="entry name" value="DNA breaking-rejoining enzymes"/>
    <property type="match status" value="1"/>
</dbReference>
<dbReference type="EMBL" id="LR134140">
    <property type="protein sequence ID" value="VDZ98698.1"/>
    <property type="molecule type" value="Genomic_DNA"/>
</dbReference>
<dbReference type="InterPro" id="IPR050808">
    <property type="entry name" value="Phage_Integrase"/>
</dbReference>
<dbReference type="InterPro" id="IPR010998">
    <property type="entry name" value="Integrase_recombinase_N"/>
</dbReference>
<protein>
    <submittedName>
        <fullName evidence="6">Integrase</fullName>
    </submittedName>
</protein>
<keyword evidence="4" id="KW-0233">DNA recombination</keyword>
<name>A0A447N5X3_SALET</name>
<evidence type="ECO:0000313" key="7">
    <source>
        <dbReference type="Proteomes" id="UP000282086"/>
    </source>
</evidence>
<evidence type="ECO:0000256" key="2">
    <source>
        <dbReference type="ARBA" id="ARBA00022908"/>
    </source>
</evidence>
<dbReference type="Gene3D" id="1.10.150.130">
    <property type="match status" value="1"/>
</dbReference>
<dbReference type="InterPro" id="IPR011010">
    <property type="entry name" value="DNA_brk_join_enz"/>
</dbReference>
<dbReference type="InterPro" id="IPR053876">
    <property type="entry name" value="Phage_int_M"/>
</dbReference>
<dbReference type="Gene3D" id="3.30.160.390">
    <property type="entry name" value="Integrase, DNA-binding domain"/>
    <property type="match status" value="1"/>
</dbReference>
<dbReference type="Pfam" id="PF00589">
    <property type="entry name" value="Phage_integrase"/>
    <property type="match status" value="1"/>
</dbReference>
<dbReference type="InterPro" id="IPR013762">
    <property type="entry name" value="Integrase-like_cat_sf"/>
</dbReference>
<organism evidence="6 7">
    <name type="scientific">Salmonella enterica I</name>
    <dbReference type="NCBI Taxonomy" id="59201"/>
    <lineage>
        <taxon>Bacteria</taxon>
        <taxon>Pseudomonadati</taxon>
        <taxon>Pseudomonadota</taxon>
        <taxon>Gammaproteobacteria</taxon>
        <taxon>Enterobacterales</taxon>
        <taxon>Enterobacteriaceae</taxon>
        <taxon>Salmonella</taxon>
    </lineage>
</organism>
<dbReference type="GO" id="GO:0015074">
    <property type="term" value="P:DNA integration"/>
    <property type="evidence" value="ECO:0007669"/>
    <property type="project" value="UniProtKB-KW"/>
</dbReference>
<feature type="domain" description="Tyr recombinase" evidence="5">
    <location>
        <begin position="200"/>
        <end position="386"/>
    </location>
</feature>
<dbReference type="Pfam" id="PF22022">
    <property type="entry name" value="Phage_int_M"/>
    <property type="match status" value="1"/>
</dbReference>
<dbReference type="GO" id="GO:0003677">
    <property type="term" value="F:DNA binding"/>
    <property type="evidence" value="ECO:0007669"/>
    <property type="project" value="UniProtKB-KW"/>
</dbReference>
<dbReference type="InterPro" id="IPR038488">
    <property type="entry name" value="Integrase_DNA-bd_sf"/>
</dbReference>
<dbReference type="GO" id="GO:0006310">
    <property type="term" value="P:DNA recombination"/>
    <property type="evidence" value="ECO:0007669"/>
    <property type="project" value="UniProtKB-KW"/>
</dbReference>
<evidence type="ECO:0000256" key="3">
    <source>
        <dbReference type="ARBA" id="ARBA00023125"/>
    </source>
</evidence>
<proteinExistence type="inferred from homology"/>
<evidence type="ECO:0000259" key="5">
    <source>
        <dbReference type="PROSITE" id="PS51898"/>
    </source>
</evidence>
<dbReference type="PANTHER" id="PTHR30629">
    <property type="entry name" value="PROPHAGE INTEGRASE"/>
    <property type="match status" value="1"/>
</dbReference>
<dbReference type="Proteomes" id="UP000282086">
    <property type="component" value="Chromosome"/>
</dbReference>
<dbReference type="InterPro" id="IPR025166">
    <property type="entry name" value="Integrase_DNA_bind_dom"/>
</dbReference>
<accession>A0A447N5X3</accession>
<evidence type="ECO:0000313" key="6">
    <source>
        <dbReference type="EMBL" id="VDZ98698.1"/>
    </source>
</evidence>
<comment type="similarity">
    <text evidence="1">Belongs to the 'phage' integrase family.</text>
</comment>
<dbReference type="PANTHER" id="PTHR30629:SF2">
    <property type="entry name" value="PROPHAGE INTEGRASE INTS-RELATED"/>
    <property type="match status" value="1"/>
</dbReference>
<evidence type="ECO:0000256" key="4">
    <source>
        <dbReference type="ARBA" id="ARBA00023172"/>
    </source>
</evidence>
<dbReference type="AlphaFoldDB" id="A0A447N5X3"/>
<gene>
    <name evidence="6" type="primary">intA_3</name>
    <name evidence="6" type="ORF">NCTC129_04978</name>
</gene>
<sequence>MAISDSYLKSCLGRERDKVEEKADRDGLWVRISKKGAVTFFYRFRFLGKQDKMTIGSYPEFGLKAAREEVTKWAAILARGENPRIRQSLDKAKINSQYTFEELFREWHAMVCVQKETSDQILRSFELHVFPKLGKYPAHQLTLHNWLTVLDRLAQGYTEITRRVISNGRQCYSWAVKRQLLEVNPLSEMSGRDFGIQKKMGERTLDRKEIAIVWRAIEDSRLIERNKILYKLSLIWACRVGELRQAEVSHFDFEEGVWTVPWENHKTGRKSKKPIIRPIIPEMLPLIQRAIELAPGRFVFSKYADKPMSEGFHMSISSNLVKFMLKAYNEQVPHFTIHDLRRTARTNFSELTEPHIAEMMLGHKLPGVWSVYDKYTYIEEMREAYSKWWARLMSIIEPDVSGVHATSDRMSRPLLSRGRFRCDIGRRVGRDISLTCHSLTLVLSHLLEPPIYEQSGSGNGLLSLGRLR</sequence>
<dbReference type="CDD" id="cd00801">
    <property type="entry name" value="INT_P4_C"/>
    <property type="match status" value="1"/>
</dbReference>